<evidence type="ECO:0000313" key="1">
    <source>
        <dbReference type="EMBL" id="PFH33070.1"/>
    </source>
</evidence>
<dbReference type="InterPro" id="IPR015943">
    <property type="entry name" value="WD40/YVTN_repeat-like_dom_sf"/>
</dbReference>
<dbReference type="InterPro" id="IPR036322">
    <property type="entry name" value="WD40_repeat_dom_sf"/>
</dbReference>
<organism evidence="1 2">
    <name type="scientific">Besnoitia besnoiti</name>
    <name type="common">Apicomplexan protozoan</name>
    <dbReference type="NCBI Taxonomy" id="94643"/>
    <lineage>
        <taxon>Eukaryota</taxon>
        <taxon>Sar</taxon>
        <taxon>Alveolata</taxon>
        <taxon>Apicomplexa</taxon>
        <taxon>Conoidasida</taxon>
        <taxon>Coccidia</taxon>
        <taxon>Eucoccidiorida</taxon>
        <taxon>Eimeriorina</taxon>
        <taxon>Sarcocystidae</taxon>
        <taxon>Besnoitia</taxon>
    </lineage>
</organism>
<dbReference type="SUPFAM" id="SSF50978">
    <property type="entry name" value="WD40 repeat-like"/>
    <property type="match status" value="1"/>
</dbReference>
<dbReference type="Gene3D" id="2.130.10.10">
    <property type="entry name" value="YVTN repeat-like/Quinoprotein amine dehydrogenase"/>
    <property type="match status" value="1"/>
</dbReference>
<dbReference type="OrthoDB" id="6252103at2759"/>
<dbReference type="KEGG" id="bbes:BESB_082690"/>
<protein>
    <submittedName>
        <fullName evidence="1">WD domain, G-beta repeat-containing protein</fullName>
    </submittedName>
</protein>
<keyword evidence="2" id="KW-1185">Reference proteome</keyword>
<accession>A0A2A9MCF0</accession>
<proteinExistence type="predicted"/>
<name>A0A2A9MCF0_BESBE</name>
<dbReference type="AlphaFoldDB" id="A0A2A9MCF0"/>
<dbReference type="EMBL" id="NWUJ01000009">
    <property type="protein sequence ID" value="PFH33070.1"/>
    <property type="molecule type" value="Genomic_DNA"/>
</dbReference>
<gene>
    <name evidence="1" type="ORF">BESB_082690</name>
</gene>
<sequence>MDHRLPEQSAGDDASSLFDRLLLVQARSLQLIDSARGVVQQKFAGTGQKVAASNGVTHGDASFIGAAVAAVGAVPRYIAAAQQHKALVAFWDLQKEVIAYQAATPEHMSTLAFHPSGSLLFAGSKSGCLYCWQLNGVLPLPNDALCPRASEGASLLRRCWPAHYGECAALLVQDDRVTSAGVDGSIKQISLYE</sequence>
<comment type="caution">
    <text evidence="1">The sequence shown here is derived from an EMBL/GenBank/DDBJ whole genome shotgun (WGS) entry which is preliminary data.</text>
</comment>
<dbReference type="VEuPathDB" id="ToxoDB:BESB_082690"/>
<dbReference type="RefSeq" id="XP_029217079.1">
    <property type="nucleotide sequence ID" value="XM_029366619.1"/>
</dbReference>
<dbReference type="GeneID" id="40313195"/>
<reference evidence="1 2" key="1">
    <citation type="submission" date="2017-09" db="EMBL/GenBank/DDBJ databases">
        <title>Genome sequencing of Besnoitia besnoiti strain Bb-Ger1.</title>
        <authorList>
            <person name="Schares G."/>
            <person name="Venepally P."/>
            <person name="Lorenzi H.A."/>
        </authorList>
    </citation>
    <scope>NUCLEOTIDE SEQUENCE [LARGE SCALE GENOMIC DNA]</scope>
    <source>
        <strain evidence="1 2">Bb-Ger1</strain>
    </source>
</reference>
<dbReference type="Proteomes" id="UP000224006">
    <property type="component" value="Chromosome VIII"/>
</dbReference>
<dbReference type="STRING" id="94643.A0A2A9MCF0"/>
<evidence type="ECO:0000313" key="2">
    <source>
        <dbReference type="Proteomes" id="UP000224006"/>
    </source>
</evidence>